<comment type="caution">
    <text evidence="2">The sequence shown here is derived from an EMBL/GenBank/DDBJ whole genome shotgun (WGS) entry which is preliminary data.</text>
</comment>
<dbReference type="OrthoDB" id="6159094at2"/>
<evidence type="ECO:0000313" key="3">
    <source>
        <dbReference type="Proteomes" id="UP000022447"/>
    </source>
</evidence>
<proteinExistence type="predicted"/>
<dbReference type="PATRIC" id="fig|1449350.3.peg.2502"/>
<gene>
    <name evidence="2" type="ORF">OCH239_03920</name>
</gene>
<reference evidence="2 3" key="1">
    <citation type="submission" date="2014-01" db="EMBL/GenBank/DDBJ databases">
        <title>Roseivivax halodurans JCM 10272 Genome Sequencing.</title>
        <authorList>
            <person name="Lai Q."/>
            <person name="Li G."/>
            <person name="Shao Z."/>
        </authorList>
    </citation>
    <scope>NUCLEOTIDE SEQUENCE [LARGE SCALE GENOMIC DNA]</scope>
    <source>
        <strain evidence="2 3">JCM 10272</strain>
    </source>
</reference>
<sequence length="204" mass="22905">MTPRAFAATALVLGLAGHVSAADFSDPTWPCQQAKVEGLSPGLMWPQPLPETEPAMDEATRADIRSLVGQLTLRRLDLPEVEPALDTFAAEHGRDPALMGHVFQEVFDIMSRTRAEIMTGIEEYSLSQIDLAERIDAARNVMEAEMAKEEPDFDKVDAAEEQLAWDERIYDERRQSLTYVCETPVLLEKRLYAIAQMLLKRVES</sequence>
<feature type="chain" id="PRO_5004977584" evidence="1">
    <location>
        <begin position="22"/>
        <end position="204"/>
    </location>
</feature>
<accession>X7EEB6</accession>
<dbReference type="RefSeq" id="WP_037262980.1">
    <property type="nucleotide sequence ID" value="NZ_JALZ01000012.1"/>
</dbReference>
<keyword evidence="1" id="KW-0732">Signal</keyword>
<dbReference type="eggNOG" id="ENOG5031PRJ">
    <property type="taxonomic scope" value="Bacteria"/>
</dbReference>
<evidence type="ECO:0000256" key="1">
    <source>
        <dbReference type="SAM" id="SignalP"/>
    </source>
</evidence>
<organism evidence="2 3">
    <name type="scientific">Roseivivax halodurans JCM 10272</name>
    <dbReference type="NCBI Taxonomy" id="1449350"/>
    <lineage>
        <taxon>Bacteria</taxon>
        <taxon>Pseudomonadati</taxon>
        <taxon>Pseudomonadota</taxon>
        <taxon>Alphaproteobacteria</taxon>
        <taxon>Rhodobacterales</taxon>
        <taxon>Roseobacteraceae</taxon>
        <taxon>Roseivivax</taxon>
    </lineage>
</organism>
<protein>
    <submittedName>
        <fullName evidence="2">Uncharacterized protein</fullName>
    </submittedName>
</protein>
<dbReference type="AlphaFoldDB" id="X7EEB6"/>
<evidence type="ECO:0000313" key="2">
    <source>
        <dbReference type="EMBL" id="ETX14225.1"/>
    </source>
</evidence>
<dbReference type="EMBL" id="JALZ01000012">
    <property type="protein sequence ID" value="ETX14225.1"/>
    <property type="molecule type" value="Genomic_DNA"/>
</dbReference>
<dbReference type="STRING" id="1449350.OCH239_03920"/>
<keyword evidence="3" id="KW-1185">Reference proteome</keyword>
<feature type="signal peptide" evidence="1">
    <location>
        <begin position="1"/>
        <end position="21"/>
    </location>
</feature>
<dbReference type="Proteomes" id="UP000022447">
    <property type="component" value="Unassembled WGS sequence"/>
</dbReference>
<name>X7EEB6_9RHOB</name>